<keyword evidence="1" id="KW-0472">Membrane</keyword>
<keyword evidence="3" id="KW-1185">Reference proteome</keyword>
<dbReference type="Gene3D" id="3.40.50.2000">
    <property type="entry name" value="Glycogen Phosphorylase B"/>
    <property type="match status" value="2"/>
</dbReference>
<dbReference type="RefSeq" id="WP_091257405.1">
    <property type="nucleotide sequence ID" value="NZ_FNDB01000008.1"/>
</dbReference>
<name>A0A1G8CKL3_9FLAO</name>
<evidence type="ECO:0000313" key="2">
    <source>
        <dbReference type="EMBL" id="SDH45869.1"/>
    </source>
</evidence>
<keyword evidence="1" id="KW-0812">Transmembrane</keyword>
<dbReference type="InterPro" id="IPR050194">
    <property type="entry name" value="Glycosyltransferase_grp1"/>
</dbReference>
<dbReference type="CDD" id="cd03794">
    <property type="entry name" value="GT4_WbuB-like"/>
    <property type="match status" value="1"/>
</dbReference>
<sequence length="408" mass="46803">MKITIIGHNYFPEDSGIGLYTTGVAEFLALKHEVSIITGVPYYPQWKVHAEYVNSPLFSKETINHVTVYRFKQYTPAKPTFFKRVLQMAHFLVGSVVNVLKIKKSDVIIVVMPFTVSIILGWFLKISKGGMLWIHIQDFEFDAALKTKVPSKHQIISKILFQIEKWTLNRADCNSTISKGMMIKLAQKSNVDRIYFPNWIDYSMINPETAQENKVFTSSTTFNILYSGNIGEKQDWDFYMQFVTAMQMHPEFHFYLVGEGAKREEIVQQLQILGNFTYCPPVPYNQLNNLLCQADVHVLFQKPEFKDLVMPSKILGMMASAKPSIVTGHEDSEIKSNFEHSQGGFYIHENSIETVKLALLQLKENPKTGKLMGLRARQYVVANFALESVLPQFEKDLIKKANNFIDLF</sequence>
<evidence type="ECO:0000256" key="1">
    <source>
        <dbReference type="SAM" id="Phobius"/>
    </source>
</evidence>
<dbReference type="AlphaFoldDB" id="A0A1G8CKL3"/>
<organism evidence="2 3">
    <name type="scientific">Flavobacterium omnivorum</name>
    <dbReference type="NCBI Taxonomy" id="178355"/>
    <lineage>
        <taxon>Bacteria</taxon>
        <taxon>Pseudomonadati</taxon>
        <taxon>Bacteroidota</taxon>
        <taxon>Flavobacteriia</taxon>
        <taxon>Flavobacteriales</taxon>
        <taxon>Flavobacteriaceae</taxon>
        <taxon>Flavobacterium</taxon>
    </lineage>
</organism>
<keyword evidence="2" id="KW-0808">Transferase</keyword>
<keyword evidence="1" id="KW-1133">Transmembrane helix</keyword>
<dbReference type="GO" id="GO:0016757">
    <property type="term" value="F:glycosyltransferase activity"/>
    <property type="evidence" value="ECO:0007669"/>
    <property type="project" value="TreeGrafter"/>
</dbReference>
<reference evidence="3" key="1">
    <citation type="submission" date="2016-10" db="EMBL/GenBank/DDBJ databases">
        <authorList>
            <person name="Varghese N."/>
            <person name="Submissions S."/>
        </authorList>
    </citation>
    <scope>NUCLEOTIDE SEQUENCE [LARGE SCALE GENOMIC DNA]</scope>
    <source>
        <strain evidence="3">CGMCC 1.2747</strain>
    </source>
</reference>
<feature type="transmembrane region" description="Helical" evidence="1">
    <location>
        <begin position="107"/>
        <end position="124"/>
    </location>
</feature>
<dbReference type="Pfam" id="PF13692">
    <property type="entry name" value="Glyco_trans_1_4"/>
    <property type="match status" value="1"/>
</dbReference>
<protein>
    <submittedName>
        <fullName evidence="2">Colanic acid biosynthesis glycosyl transferase WcaI</fullName>
    </submittedName>
</protein>
<dbReference type="NCBIfam" id="NF007640">
    <property type="entry name" value="PRK10307.1"/>
    <property type="match status" value="1"/>
</dbReference>
<dbReference type="STRING" id="178355.SAMN04488062_1083"/>
<dbReference type="Proteomes" id="UP000199274">
    <property type="component" value="Unassembled WGS sequence"/>
</dbReference>
<proteinExistence type="predicted"/>
<evidence type="ECO:0000313" key="3">
    <source>
        <dbReference type="Proteomes" id="UP000199274"/>
    </source>
</evidence>
<dbReference type="PANTHER" id="PTHR45947">
    <property type="entry name" value="SULFOQUINOVOSYL TRANSFERASE SQD2"/>
    <property type="match status" value="1"/>
</dbReference>
<accession>A0A1G8CKL3</accession>
<dbReference type="OrthoDB" id="9811902at2"/>
<gene>
    <name evidence="2" type="ORF">SAMN04488062_1083</name>
</gene>
<dbReference type="PANTHER" id="PTHR45947:SF3">
    <property type="entry name" value="SULFOQUINOVOSYL TRANSFERASE SQD2"/>
    <property type="match status" value="1"/>
</dbReference>
<dbReference type="EMBL" id="FNDB01000008">
    <property type="protein sequence ID" value="SDH45869.1"/>
    <property type="molecule type" value="Genomic_DNA"/>
</dbReference>
<dbReference type="SUPFAM" id="SSF53756">
    <property type="entry name" value="UDP-Glycosyltransferase/glycogen phosphorylase"/>
    <property type="match status" value="1"/>
</dbReference>